<protein>
    <submittedName>
        <fullName evidence="2">Uncharacterized protein</fullName>
    </submittedName>
</protein>
<name>A0A849ADD9_9ACTN</name>
<dbReference type="RefSeq" id="WP_171200920.1">
    <property type="nucleotide sequence ID" value="NZ_JABEND010000011.1"/>
</dbReference>
<accession>A0A849ADD9</accession>
<dbReference type="AlphaFoldDB" id="A0A849ADD9"/>
<keyword evidence="1" id="KW-0812">Transmembrane</keyword>
<keyword evidence="1" id="KW-0472">Membrane</keyword>
<sequence>MSISTAARAPSHQAGRSFSAVRPDLVAGFLLLIGGTAAAVSLLLPWKPADGTLRGFGSITGWDLFTIGRNITADPSWSKIVAVYSIPTLSVVGVASVLFALMMFARIDHLPPGTFAMLMTAAALAGGGFWLVQGGLSGTGIQAMLAQTQVGWFLGMAGTLVALIGAIVALARS</sequence>
<feature type="transmembrane region" description="Helical" evidence="1">
    <location>
        <begin position="81"/>
        <end position="101"/>
    </location>
</feature>
<dbReference type="EMBL" id="JABEND010000011">
    <property type="protein sequence ID" value="NNG37221.1"/>
    <property type="molecule type" value="Genomic_DNA"/>
</dbReference>
<feature type="transmembrane region" description="Helical" evidence="1">
    <location>
        <begin position="113"/>
        <end position="132"/>
    </location>
</feature>
<proteinExistence type="predicted"/>
<evidence type="ECO:0000256" key="1">
    <source>
        <dbReference type="SAM" id="Phobius"/>
    </source>
</evidence>
<feature type="transmembrane region" description="Helical" evidence="1">
    <location>
        <begin position="25"/>
        <end position="46"/>
    </location>
</feature>
<evidence type="ECO:0000313" key="2">
    <source>
        <dbReference type="EMBL" id="NNG37221.1"/>
    </source>
</evidence>
<comment type="caution">
    <text evidence="2">The sequence shown here is derived from an EMBL/GenBank/DDBJ whole genome shotgun (WGS) entry which is preliminary data.</text>
</comment>
<reference evidence="2 3" key="1">
    <citation type="submission" date="2020-05" db="EMBL/GenBank/DDBJ databases">
        <title>Nakamurella sp. DB0629 isolated from air conditioner.</title>
        <authorList>
            <person name="Kim D.H."/>
            <person name="Kim D.-U."/>
        </authorList>
    </citation>
    <scope>NUCLEOTIDE SEQUENCE [LARGE SCALE GENOMIC DNA]</scope>
    <source>
        <strain evidence="2 3">DB0629</strain>
    </source>
</reference>
<dbReference type="Proteomes" id="UP000562984">
    <property type="component" value="Unassembled WGS sequence"/>
</dbReference>
<gene>
    <name evidence="2" type="ORF">HKD39_16225</name>
</gene>
<keyword evidence="3" id="KW-1185">Reference proteome</keyword>
<organism evidence="2 3">
    <name type="scientific">Nakamurella aerolata</name>
    <dbReference type="NCBI Taxonomy" id="1656892"/>
    <lineage>
        <taxon>Bacteria</taxon>
        <taxon>Bacillati</taxon>
        <taxon>Actinomycetota</taxon>
        <taxon>Actinomycetes</taxon>
        <taxon>Nakamurellales</taxon>
        <taxon>Nakamurellaceae</taxon>
        <taxon>Nakamurella</taxon>
    </lineage>
</organism>
<evidence type="ECO:0000313" key="3">
    <source>
        <dbReference type="Proteomes" id="UP000562984"/>
    </source>
</evidence>
<keyword evidence="1" id="KW-1133">Transmembrane helix</keyword>
<feature type="transmembrane region" description="Helical" evidence="1">
    <location>
        <begin position="152"/>
        <end position="171"/>
    </location>
</feature>